<dbReference type="SUPFAM" id="SSF55073">
    <property type="entry name" value="Nucleotide cyclase"/>
    <property type="match status" value="1"/>
</dbReference>
<dbReference type="CDD" id="cd01949">
    <property type="entry name" value="GGDEF"/>
    <property type="match status" value="1"/>
</dbReference>
<sequence>MKTNNSVEKAEQQFLTKIYNLRQEVERLTSDNHDLKMALLTTAEHGDFITAQLEEVNRQLKLEILERKRSEITLKGVLETISRQKEDLEILTQILTEHGDSIEGELYERCVQANHLATVDALTQLANRRAFDRYLTQQWQKMLRKQLPLSLLICDIDCFKQYNDTYGHLAGDDCLRKIGQIFTESIDSACSLMARYGGEEFAAVLPHTDLEQAIAVVEKIQKAIEQLNIPHARSRVSDRVTLSIGLTCTIPSNGSSPSTLLDEADRLLYQAKQSGRNQCIHQVMELENAL</sequence>
<dbReference type="EMBL" id="JADEWZ010000006">
    <property type="protein sequence ID" value="MBE9115446.1"/>
    <property type="molecule type" value="Genomic_DNA"/>
</dbReference>
<dbReference type="NCBIfam" id="TIGR00254">
    <property type="entry name" value="GGDEF"/>
    <property type="match status" value="1"/>
</dbReference>
<dbReference type="InterPro" id="IPR000160">
    <property type="entry name" value="GGDEF_dom"/>
</dbReference>
<dbReference type="PROSITE" id="PS00039">
    <property type="entry name" value="DEAD_ATP_HELICASE"/>
    <property type="match status" value="1"/>
</dbReference>
<accession>A0A8J7DU93</accession>
<feature type="domain" description="GGDEF" evidence="1">
    <location>
        <begin position="147"/>
        <end position="284"/>
    </location>
</feature>
<dbReference type="AlphaFoldDB" id="A0A8J7DU93"/>
<dbReference type="FunFam" id="3.30.70.270:FF:000001">
    <property type="entry name" value="Diguanylate cyclase domain protein"/>
    <property type="match status" value="1"/>
</dbReference>
<protein>
    <submittedName>
        <fullName evidence="2">GGDEF domain-containing protein</fullName>
    </submittedName>
</protein>
<dbReference type="Gene3D" id="3.30.70.270">
    <property type="match status" value="1"/>
</dbReference>
<dbReference type="RefSeq" id="WP_194028528.1">
    <property type="nucleotide sequence ID" value="NZ_JADEWZ010000006.1"/>
</dbReference>
<comment type="caution">
    <text evidence="2">The sequence shown here is derived from an EMBL/GenBank/DDBJ whole genome shotgun (WGS) entry which is preliminary data.</text>
</comment>
<dbReference type="InterPro" id="IPR043128">
    <property type="entry name" value="Rev_trsase/Diguanyl_cyclase"/>
</dbReference>
<proteinExistence type="predicted"/>
<dbReference type="PANTHER" id="PTHR45138">
    <property type="entry name" value="REGULATORY COMPONENTS OF SENSORY TRANSDUCTION SYSTEM"/>
    <property type="match status" value="1"/>
</dbReference>
<dbReference type="InterPro" id="IPR029787">
    <property type="entry name" value="Nucleotide_cyclase"/>
</dbReference>
<name>A0A8J7DU93_9CYAN</name>
<dbReference type="GO" id="GO:0005886">
    <property type="term" value="C:plasma membrane"/>
    <property type="evidence" value="ECO:0007669"/>
    <property type="project" value="TreeGrafter"/>
</dbReference>
<dbReference type="PANTHER" id="PTHR45138:SF9">
    <property type="entry name" value="DIGUANYLATE CYCLASE DGCM-RELATED"/>
    <property type="match status" value="1"/>
</dbReference>
<evidence type="ECO:0000313" key="3">
    <source>
        <dbReference type="Proteomes" id="UP000654482"/>
    </source>
</evidence>
<evidence type="ECO:0000313" key="2">
    <source>
        <dbReference type="EMBL" id="MBE9115446.1"/>
    </source>
</evidence>
<gene>
    <name evidence="2" type="ORF">IQ249_05980</name>
</gene>
<organism evidence="2 3">
    <name type="scientific">Lusitaniella coriacea LEGE 07157</name>
    <dbReference type="NCBI Taxonomy" id="945747"/>
    <lineage>
        <taxon>Bacteria</taxon>
        <taxon>Bacillati</taxon>
        <taxon>Cyanobacteriota</taxon>
        <taxon>Cyanophyceae</taxon>
        <taxon>Spirulinales</taxon>
        <taxon>Lusitaniellaceae</taxon>
        <taxon>Lusitaniella</taxon>
    </lineage>
</organism>
<dbReference type="InterPro" id="IPR050469">
    <property type="entry name" value="Diguanylate_Cyclase"/>
</dbReference>
<dbReference type="GO" id="GO:1902201">
    <property type="term" value="P:negative regulation of bacterial-type flagellum-dependent cell motility"/>
    <property type="evidence" value="ECO:0007669"/>
    <property type="project" value="TreeGrafter"/>
</dbReference>
<keyword evidence="3" id="KW-1185">Reference proteome</keyword>
<dbReference type="GO" id="GO:0043709">
    <property type="term" value="P:cell adhesion involved in single-species biofilm formation"/>
    <property type="evidence" value="ECO:0007669"/>
    <property type="project" value="TreeGrafter"/>
</dbReference>
<evidence type="ECO:0000259" key="1">
    <source>
        <dbReference type="PROSITE" id="PS50887"/>
    </source>
</evidence>
<dbReference type="InterPro" id="IPR000629">
    <property type="entry name" value="RNA-helicase_DEAD-box_CS"/>
</dbReference>
<dbReference type="SMART" id="SM00267">
    <property type="entry name" value="GGDEF"/>
    <property type="match status" value="1"/>
</dbReference>
<dbReference type="Proteomes" id="UP000654482">
    <property type="component" value="Unassembled WGS sequence"/>
</dbReference>
<dbReference type="GO" id="GO:0052621">
    <property type="term" value="F:diguanylate cyclase activity"/>
    <property type="evidence" value="ECO:0007669"/>
    <property type="project" value="TreeGrafter"/>
</dbReference>
<dbReference type="PROSITE" id="PS50887">
    <property type="entry name" value="GGDEF"/>
    <property type="match status" value="1"/>
</dbReference>
<reference evidence="2" key="1">
    <citation type="submission" date="2020-10" db="EMBL/GenBank/DDBJ databases">
        <authorList>
            <person name="Castelo-Branco R."/>
            <person name="Eusebio N."/>
            <person name="Adriana R."/>
            <person name="Vieira A."/>
            <person name="Brugerolle De Fraissinette N."/>
            <person name="Rezende De Castro R."/>
            <person name="Schneider M.P."/>
            <person name="Vasconcelos V."/>
            <person name="Leao P.N."/>
        </authorList>
    </citation>
    <scope>NUCLEOTIDE SEQUENCE</scope>
    <source>
        <strain evidence="2">LEGE 07157</strain>
    </source>
</reference>
<dbReference type="Pfam" id="PF00990">
    <property type="entry name" value="GGDEF"/>
    <property type="match status" value="1"/>
</dbReference>